<dbReference type="GO" id="GO:0004573">
    <property type="term" value="F:Glc3Man9GlcNAc2 oligosaccharide glucosidase activity"/>
    <property type="evidence" value="ECO:0007669"/>
    <property type="project" value="UniProtKB-UniRule"/>
</dbReference>
<dbReference type="GO" id="GO:0005789">
    <property type="term" value="C:endoplasmic reticulum membrane"/>
    <property type="evidence" value="ECO:0007669"/>
    <property type="project" value="UniProtKB-SubCell"/>
</dbReference>
<comment type="similarity">
    <text evidence="2 5">Belongs to the glycosyl hydrolase 63 family.</text>
</comment>
<dbReference type="InterPro" id="IPR031335">
    <property type="entry name" value="Glyco_hydro_63_C"/>
</dbReference>
<comment type="function">
    <text evidence="5">Cleaves the distal alpha 1,2-linked glucose residue from the Glc(3)Man(9)GlcNAc(2) oligosaccharide precursor.</text>
</comment>
<keyword evidence="9" id="KW-1185">Reference proteome</keyword>
<feature type="domain" description="Glycosyl hydrolase family 63 N-terminal" evidence="7">
    <location>
        <begin position="80"/>
        <end position="242"/>
    </location>
</feature>
<dbReference type="PANTHER" id="PTHR10412:SF20">
    <property type="entry name" value="MANNOSYL-OLIGOSACCHARIDE GLUCOSIDASE GCS1"/>
    <property type="match status" value="1"/>
</dbReference>
<evidence type="ECO:0000256" key="2">
    <source>
        <dbReference type="ARBA" id="ARBA00010833"/>
    </source>
</evidence>
<dbReference type="GO" id="GO:0006487">
    <property type="term" value="P:protein N-linked glycosylation"/>
    <property type="evidence" value="ECO:0007669"/>
    <property type="project" value="UniProtKB-UniRule"/>
</dbReference>
<dbReference type="STRING" id="3469.A0A4Y7IK61"/>
<dbReference type="SUPFAM" id="SSF48208">
    <property type="entry name" value="Six-hairpin glycosidases"/>
    <property type="match status" value="1"/>
</dbReference>
<dbReference type="OMA" id="IHLDLRC"/>
<organism evidence="8 9">
    <name type="scientific">Papaver somniferum</name>
    <name type="common">Opium poppy</name>
    <dbReference type="NCBI Taxonomy" id="3469"/>
    <lineage>
        <taxon>Eukaryota</taxon>
        <taxon>Viridiplantae</taxon>
        <taxon>Streptophyta</taxon>
        <taxon>Embryophyta</taxon>
        <taxon>Tracheophyta</taxon>
        <taxon>Spermatophyta</taxon>
        <taxon>Magnoliopsida</taxon>
        <taxon>Ranunculales</taxon>
        <taxon>Papaveraceae</taxon>
        <taxon>Papaveroideae</taxon>
        <taxon>Papaver</taxon>
    </lineage>
</organism>
<comment type="subcellular location">
    <subcellularLocation>
        <location evidence="5">Endoplasmic reticulum membrane</location>
        <topology evidence="5">Single-pass type II membrane protein</topology>
    </subcellularLocation>
</comment>
<evidence type="ECO:0000256" key="4">
    <source>
        <dbReference type="ARBA" id="ARBA00023295"/>
    </source>
</evidence>
<comment type="catalytic activity">
    <reaction evidence="5">
        <text>N(4)-(alpha-D-Glc-(1-&gt;2)-alpha-D-Glc-(1-&gt;3)-alpha-D-Glc-(1-&gt;3)-alpha-D-Man-(1-&gt;2)-alpha-D-Man-(1-&gt;2)-alpha-D-Man-(1-&gt;3)-[alpha-D-Man-(1-&gt;2)-alpha-D-Man-(1-&gt;3)-[alpha-D-Man-(1-&gt;2)-alpha-D-Man-(1-&gt;6)]-alpha-D-Man-(1-&gt;6)]-beta-D-Man-(1-&gt;4)-beta-D-GlcNAc-(1-&gt;4)-beta-D-GlcNAc)-L-asparaginyl-[protein] + H2O = N(4)-(alpha-D-Glc-(1-&gt;3)-alpha-D-Glc-(1-&gt;3)-alpha-D-Man-(1-&gt;2)-alpha-D-Man-(1-&gt;2)-alpha-D-Man-(1-&gt;3)-[alpha-D-Man-(1-&gt;2)-alpha-D-Man-(1-&gt;3)-[alpha-D-Man-(1-&gt;2)-alpha-D-Man-(1-&gt;6)]-alpha-D-Man-(1-&gt;6)]-beta-D-Man-(1-&gt;4)-beta-D-GlcNAc-(1-&gt;4)-beta-D-GlcNAc)-L-asparaginyl-[protein] + beta-D-glucose</text>
        <dbReference type="Rhea" id="RHEA:55988"/>
        <dbReference type="Rhea" id="RHEA-COMP:12806"/>
        <dbReference type="Rhea" id="RHEA-COMP:14355"/>
        <dbReference type="ChEBI" id="CHEBI:15377"/>
        <dbReference type="ChEBI" id="CHEBI:15903"/>
        <dbReference type="ChEBI" id="CHEBI:59082"/>
        <dbReference type="ChEBI" id="CHEBI:132537"/>
        <dbReference type="EC" id="3.2.1.106"/>
    </reaction>
</comment>
<evidence type="ECO:0000259" key="7">
    <source>
        <dbReference type="Pfam" id="PF16923"/>
    </source>
</evidence>
<dbReference type="InterPro" id="IPR031631">
    <property type="entry name" value="Glyco_hydro_63N"/>
</dbReference>
<evidence type="ECO:0000256" key="5">
    <source>
        <dbReference type="RuleBase" id="RU368089"/>
    </source>
</evidence>
<dbReference type="GO" id="GO:0009311">
    <property type="term" value="P:oligosaccharide metabolic process"/>
    <property type="evidence" value="ECO:0007669"/>
    <property type="project" value="UniProtKB-UniRule"/>
</dbReference>
<evidence type="ECO:0000259" key="6">
    <source>
        <dbReference type="Pfam" id="PF03200"/>
    </source>
</evidence>
<feature type="domain" description="Glycosyl hydrolase family 63 C-terminal" evidence="6">
    <location>
        <begin position="322"/>
        <end position="819"/>
    </location>
</feature>
<dbReference type="Gene3D" id="1.50.10.10">
    <property type="match status" value="1"/>
</dbReference>
<evidence type="ECO:0000256" key="1">
    <source>
        <dbReference type="ARBA" id="ARBA00004740"/>
    </source>
</evidence>
<dbReference type="InterPro" id="IPR004888">
    <property type="entry name" value="Glycoside_hydrolase_63"/>
</dbReference>
<reference evidence="8 9" key="1">
    <citation type="journal article" date="2018" name="Science">
        <title>The opium poppy genome and morphinan production.</title>
        <authorList>
            <person name="Guo L."/>
            <person name="Winzer T."/>
            <person name="Yang X."/>
            <person name="Li Y."/>
            <person name="Ning Z."/>
            <person name="He Z."/>
            <person name="Teodor R."/>
            <person name="Lu Y."/>
            <person name="Bowser T.A."/>
            <person name="Graham I.A."/>
            <person name="Ye K."/>
        </authorList>
    </citation>
    <scope>NUCLEOTIDE SEQUENCE [LARGE SCALE GENOMIC DNA]</scope>
    <source>
        <strain evidence="9">cv. HN1</strain>
        <tissue evidence="8">Leaves</tissue>
    </source>
</reference>
<accession>A0A4Y7IK61</accession>
<dbReference type="Pfam" id="PF03200">
    <property type="entry name" value="Glyco_hydro_63"/>
    <property type="match status" value="1"/>
</dbReference>
<sequence length="824" mass="94442">MQDLGLRQFLVVSEMKNWRLLDQDLVRMSENSSSSSLRTGNQSSLWKSVDGDDEELRVNTPFPAPKIMDLPQFQGEHKESLYWGTYRPHVYLGIRSRTPRSLMAGLMWIGVKDGKYVIRHVCEDSDEISKYGWTHHNGRDYGNQVVVDHGMTLTTEFLKTKEDGTGYGGDWAVRINAQIDKDNLDEELWGTGHLFFYLAEEEDSNVLSIGREKLDTRESSLLAYGSREDVGGWELHIDSADDLEIHFSGFRTPDFHKLAELVQNAIGSSATMVGLLQPDTSEKSPNVLVFQISAKFPVRADIAFVSGTGLQSSRDAERVKNITGKQLSNTLIEKQKEFDEKFNRLFSLTDKVSSEAVTVGRAALGNLIGGIGYFYGQSKISLTQDMRNKHGKDFVPYWPAEMYTAVPGRTTFPRGFLWDEGFHQLLICRWDIKICLDIIGHWLDMMNVDGWIPRELVLGTEALSKIPEEYVAQHPTNGNPPTLFLALKDLVNGTSRNQFTTSESNEITSFLDSAFVRLEAWFQWFHNTQSGKDVSSYYWHGRDQTTNRQLNPQTLTSGFDDYPRASHPSEDERHLDLRCWMLFAADRLNSITKLLGKHNEEYEAMVKLLSDFELLNKMHFDDVSGAYFDFGNHTEKVRLIWRDTELLGSNPASRELIREVMEIPQLSLVPHLGYVSLFPFMTGIIPSESPILGKQLDHIFDRSELWTDFGVLSLAKSSTLYDKYNTEHEAPYWRGSIWMNMNYMILSALHHYSTEDGPYKLRARTIYEELRQNIIRNVVDNYFKTGYIWEQYDQKNKGKGRGVHPFTGWTSLILLIMAETYPEI</sequence>
<comment type="pathway">
    <text evidence="1">Glycan metabolism; N-glycan degradation.</text>
</comment>
<dbReference type="FunFam" id="2.70.98.110:FF:000002">
    <property type="entry name" value="Mannosyl-oligosaccharide glucosidase GCS1"/>
    <property type="match status" value="1"/>
</dbReference>
<dbReference type="Gramene" id="RZC47849">
    <property type="protein sequence ID" value="RZC47849"/>
    <property type="gene ID" value="C5167_040796"/>
</dbReference>
<dbReference type="Pfam" id="PF16923">
    <property type="entry name" value="Glyco_hydro_63N"/>
    <property type="match status" value="1"/>
</dbReference>
<dbReference type="InterPro" id="IPR012341">
    <property type="entry name" value="6hp_glycosidase-like_sf"/>
</dbReference>
<keyword evidence="5" id="KW-0256">Endoplasmic reticulum</keyword>
<dbReference type="Gene3D" id="2.70.98.110">
    <property type="entry name" value="Glycosyl hydrolase family 63, N-terminal domain"/>
    <property type="match status" value="1"/>
</dbReference>
<proteinExistence type="inferred from homology"/>
<dbReference type="PANTHER" id="PTHR10412">
    <property type="entry name" value="MANNOSYL-OLIGOSACCHARIDE GLUCOSIDASE"/>
    <property type="match status" value="1"/>
</dbReference>
<dbReference type="EC" id="3.2.1.106" evidence="5"/>
<name>A0A4Y7IK61_PAPSO</name>
<dbReference type="EMBL" id="CM010715">
    <property type="protein sequence ID" value="RZC47849.1"/>
    <property type="molecule type" value="Genomic_DNA"/>
</dbReference>
<gene>
    <name evidence="8" type="ORF">C5167_040796</name>
</gene>
<evidence type="ECO:0000313" key="8">
    <source>
        <dbReference type="EMBL" id="RZC47849.1"/>
    </source>
</evidence>
<keyword evidence="3 5" id="KW-0378">Hydrolase</keyword>
<protein>
    <recommendedName>
        <fullName evidence="5">Mannosyl-oligosaccharide glucosidase</fullName>
        <ecNumber evidence="5">3.2.1.106</ecNumber>
    </recommendedName>
</protein>
<dbReference type="InterPro" id="IPR038518">
    <property type="entry name" value="Glyco_hydro_63N_sf"/>
</dbReference>
<dbReference type="FunFam" id="1.50.10.10:FF:000009">
    <property type="entry name" value="mannosyl-oligosaccharide glucosidase"/>
    <property type="match status" value="1"/>
</dbReference>
<evidence type="ECO:0000313" key="9">
    <source>
        <dbReference type="Proteomes" id="UP000316621"/>
    </source>
</evidence>
<evidence type="ECO:0000256" key="3">
    <source>
        <dbReference type="ARBA" id="ARBA00022801"/>
    </source>
</evidence>
<dbReference type="InterPro" id="IPR008928">
    <property type="entry name" value="6-hairpin_glycosidase_sf"/>
</dbReference>
<dbReference type="Proteomes" id="UP000316621">
    <property type="component" value="Chromosome 1"/>
</dbReference>
<dbReference type="AlphaFoldDB" id="A0A4Y7IK61"/>
<keyword evidence="4 5" id="KW-0326">Glycosidase</keyword>